<dbReference type="AlphaFoldDB" id="A0A382P1T2"/>
<proteinExistence type="predicted"/>
<name>A0A382P1T2_9ZZZZ</name>
<dbReference type="EMBL" id="UINC01103849">
    <property type="protein sequence ID" value="SVC66555.1"/>
    <property type="molecule type" value="Genomic_DNA"/>
</dbReference>
<protein>
    <submittedName>
        <fullName evidence="1">Uncharacterized protein</fullName>
    </submittedName>
</protein>
<sequence>MLKVDLGRLGREGSILLEAQVPADDGLWKDSGIKWGGPVDVRLSTSFAGSGEVV</sequence>
<evidence type="ECO:0000313" key="1">
    <source>
        <dbReference type="EMBL" id="SVC66555.1"/>
    </source>
</evidence>
<reference evidence="1" key="1">
    <citation type="submission" date="2018-05" db="EMBL/GenBank/DDBJ databases">
        <authorList>
            <person name="Lanie J.A."/>
            <person name="Ng W.-L."/>
            <person name="Kazmierczak K.M."/>
            <person name="Andrzejewski T.M."/>
            <person name="Davidsen T.M."/>
            <person name="Wayne K.J."/>
            <person name="Tettelin H."/>
            <person name="Glass J.I."/>
            <person name="Rusch D."/>
            <person name="Podicherti R."/>
            <person name="Tsui H.-C.T."/>
            <person name="Winkler M.E."/>
        </authorList>
    </citation>
    <scope>NUCLEOTIDE SEQUENCE</scope>
</reference>
<accession>A0A382P1T2</accession>
<organism evidence="1">
    <name type="scientific">marine metagenome</name>
    <dbReference type="NCBI Taxonomy" id="408172"/>
    <lineage>
        <taxon>unclassified sequences</taxon>
        <taxon>metagenomes</taxon>
        <taxon>ecological metagenomes</taxon>
    </lineage>
</organism>
<feature type="non-terminal residue" evidence="1">
    <location>
        <position position="54"/>
    </location>
</feature>
<gene>
    <name evidence="1" type="ORF">METZ01_LOCUS319409</name>
</gene>